<comment type="subcellular location">
    <subcellularLocation>
        <location evidence="1 15">Cytoplasm</location>
    </subcellularLocation>
</comment>
<dbReference type="InterPro" id="IPR025943">
    <property type="entry name" value="Sigma_54_int_dom_ATP-bd_2"/>
</dbReference>
<dbReference type="Pfam" id="PF02954">
    <property type="entry name" value="HTH_8"/>
    <property type="match status" value="1"/>
</dbReference>
<keyword evidence="6 15" id="KW-0547">Nucleotide-binding</keyword>
<feature type="domain" description="Response regulatory" evidence="17">
    <location>
        <begin position="5"/>
        <end position="119"/>
    </location>
</feature>
<evidence type="ECO:0000256" key="1">
    <source>
        <dbReference type="ARBA" id="ARBA00004496"/>
    </source>
</evidence>
<dbReference type="Pfam" id="PF25601">
    <property type="entry name" value="AAA_lid_14"/>
    <property type="match status" value="1"/>
</dbReference>
<dbReference type="SUPFAM" id="SSF52172">
    <property type="entry name" value="CheY-like"/>
    <property type="match status" value="1"/>
</dbReference>
<dbReference type="Gene3D" id="1.10.10.60">
    <property type="entry name" value="Homeodomain-like"/>
    <property type="match status" value="1"/>
</dbReference>
<keyword evidence="5 14" id="KW-0597">Phosphoprotein</keyword>
<keyword evidence="9 15" id="KW-0805">Transcription regulation</keyword>
<dbReference type="SMART" id="SM00382">
    <property type="entry name" value="AAA"/>
    <property type="match status" value="1"/>
</dbReference>
<dbReference type="OrthoDB" id="9804019at2"/>
<feature type="modified residue" description="4-aspartylphosphate" evidence="14">
    <location>
        <position position="54"/>
    </location>
</feature>
<dbReference type="GO" id="GO:0006808">
    <property type="term" value="P:regulation of nitrogen utilization"/>
    <property type="evidence" value="ECO:0007669"/>
    <property type="project" value="UniProtKB-UniRule"/>
</dbReference>
<dbReference type="InterPro" id="IPR058031">
    <property type="entry name" value="AAA_lid_NorR"/>
</dbReference>
<evidence type="ECO:0000313" key="18">
    <source>
        <dbReference type="EMBL" id="KII81259.1"/>
    </source>
</evidence>
<dbReference type="InterPro" id="IPR011006">
    <property type="entry name" value="CheY-like_superfamily"/>
</dbReference>
<dbReference type="GO" id="GO:0005737">
    <property type="term" value="C:cytoplasm"/>
    <property type="evidence" value="ECO:0007669"/>
    <property type="project" value="UniProtKB-SubCell"/>
</dbReference>
<keyword evidence="7 15" id="KW-0067">ATP-binding</keyword>
<reference evidence="18 19" key="1">
    <citation type="submission" date="2014-11" db="EMBL/GenBank/DDBJ databases">
        <title>Draft Genome Sequence of Vibrio piscirenalis strains CECT 8603T and CECT 8604, two marine Gammaproteobacterium isolated from cultured gilthead sea bream (Sparus aurata).</title>
        <authorList>
            <person name="Arahal D.R."/>
            <person name="Rodrigo-Torres L."/>
            <person name="Lucena T."/>
            <person name="Pujalte M.J."/>
        </authorList>
    </citation>
    <scope>NUCLEOTIDE SEQUENCE [LARGE SCALE GENOMIC DNA]</scope>
    <source>
        <strain evidence="18 19">DCR 1-4-2</strain>
    </source>
</reference>
<accession>A0A0C2NQB2</accession>
<dbReference type="InterPro" id="IPR009057">
    <property type="entry name" value="Homeodomain-like_sf"/>
</dbReference>
<organism evidence="18 19">
    <name type="scientific">Vibrio renipiscarius</name>
    <dbReference type="NCBI Taxonomy" id="1461322"/>
    <lineage>
        <taxon>Bacteria</taxon>
        <taxon>Pseudomonadati</taxon>
        <taxon>Pseudomonadota</taxon>
        <taxon>Gammaproteobacteria</taxon>
        <taxon>Vibrionales</taxon>
        <taxon>Vibrionaceae</taxon>
        <taxon>Vibrio</taxon>
    </lineage>
</organism>
<dbReference type="GO" id="GO:0006355">
    <property type="term" value="P:regulation of DNA-templated transcription"/>
    <property type="evidence" value="ECO:0007669"/>
    <property type="project" value="InterPro"/>
</dbReference>
<dbReference type="PROSITE" id="PS00688">
    <property type="entry name" value="SIGMA54_INTERACT_3"/>
    <property type="match status" value="1"/>
</dbReference>
<keyword evidence="3 15" id="KW-0963">Cytoplasm</keyword>
<evidence type="ECO:0000256" key="7">
    <source>
        <dbReference type="ARBA" id="ARBA00022840"/>
    </source>
</evidence>
<dbReference type="PROSITE" id="PS00676">
    <property type="entry name" value="SIGMA54_INTERACT_2"/>
    <property type="match status" value="1"/>
</dbReference>
<dbReference type="GO" id="GO:0043565">
    <property type="term" value="F:sequence-specific DNA binding"/>
    <property type="evidence" value="ECO:0007669"/>
    <property type="project" value="InterPro"/>
</dbReference>
<dbReference type="FunFam" id="3.40.50.2300:FF:000018">
    <property type="entry name" value="DNA-binding transcriptional regulator NtrC"/>
    <property type="match status" value="1"/>
</dbReference>
<evidence type="ECO:0000256" key="15">
    <source>
        <dbReference type="RuleBase" id="RU365013"/>
    </source>
</evidence>
<dbReference type="Gene3D" id="3.40.50.2300">
    <property type="match status" value="1"/>
</dbReference>
<protein>
    <recommendedName>
        <fullName evidence="2 15">DNA-binding transcriptional regulator NtrC</fullName>
    </recommendedName>
    <alternativeName>
        <fullName evidence="15">Nitrogen regulation protein NR(I)</fullName>
    </alternativeName>
</protein>
<comment type="caution">
    <text evidence="18">The sequence shown here is derived from an EMBL/GenBank/DDBJ whole genome shotgun (WGS) entry which is preliminary data.</text>
</comment>
<dbReference type="InterPro" id="IPR001789">
    <property type="entry name" value="Sig_transdc_resp-reg_receiver"/>
</dbReference>
<dbReference type="Pfam" id="PF00158">
    <property type="entry name" value="Sigma54_activat"/>
    <property type="match status" value="1"/>
</dbReference>
<evidence type="ECO:0000256" key="5">
    <source>
        <dbReference type="ARBA" id="ARBA00022553"/>
    </source>
</evidence>
<evidence type="ECO:0000259" key="17">
    <source>
        <dbReference type="PROSITE" id="PS50110"/>
    </source>
</evidence>
<dbReference type="PROSITE" id="PS50045">
    <property type="entry name" value="SIGMA54_INTERACT_4"/>
    <property type="match status" value="1"/>
</dbReference>
<dbReference type="InterPro" id="IPR025662">
    <property type="entry name" value="Sigma_54_int_dom_ATP-bd_1"/>
</dbReference>
<dbReference type="SMART" id="SM00448">
    <property type="entry name" value="REC"/>
    <property type="match status" value="1"/>
</dbReference>
<gene>
    <name evidence="18" type="primary">glnG</name>
    <name evidence="15" type="synonym">ntrC</name>
    <name evidence="18" type="ORF">OJ16_03145</name>
</gene>
<dbReference type="PRINTS" id="PR01590">
    <property type="entry name" value="HTHFIS"/>
</dbReference>
<name>A0A0C2JT85_9VIBR</name>
<keyword evidence="8 15" id="KW-0902">Two-component regulatory system</keyword>
<keyword evidence="10 15" id="KW-0238">DNA-binding</keyword>
<dbReference type="STRING" id="1461322.OJ16_03145"/>
<keyword evidence="12 15" id="KW-0804">Transcription</keyword>
<evidence type="ECO:0000256" key="13">
    <source>
        <dbReference type="ARBA" id="ARBA00023231"/>
    </source>
</evidence>
<dbReference type="InterPro" id="IPR010114">
    <property type="entry name" value="Transcript_reg_NtrC"/>
</dbReference>
<dbReference type="NCBIfam" id="TIGR01818">
    <property type="entry name" value="ntrC"/>
    <property type="match status" value="1"/>
</dbReference>
<dbReference type="GO" id="GO:0005524">
    <property type="term" value="F:ATP binding"/>
    <property type="evidence" value="ECO:0007669"/>
    <property type="project" value="UniProtKB-KW"/>
</dbReference>
<dbReference type="FunFam" id="1.10.10.60:FF:000088">
    <property type="entry name" value="DNA-binding transcriptional regulator NtrC"/>
    <property type="match status" value="1"/>
</dbReference>
<dbReference type="InterPro" id="IPR003593">
    <property type="entry name" value="AAA+_ATPase"/>
</dbReference>
<dbReference type="GO" id="GO:0000156">
    <property type="term" value="F:phosphorelay response regulator activity"/>
    <property type="evidence" value="ECO:0007669"/>
    <property type="project" value="UniProtKB-UniRule"/>
</dbReference>
<accession>A0A0C2JT85</accession>
<evidence type="ECO:0000256" key="10">
    <source>
        <dbReference type="ARBA" id="ARBA00023125"/>
    </source>
</evidence>
<dbReference type="RefSeq" id="WP_040987366.1">
    <property type="nucleotide sequence ID" value="NZ_JTKH01000005.1"/>
</dbReference>
<dbReference type="SUPFAM" id="SSF46689">
    <property type="entry name" value="Homeodomain-like"/>
    <property type="match status" value="1"/>
</dbReference>
<evidence type="ECO:0000256" key="11">
    <source>
        <dbReference type="ARBA" id="ARBA00023159"/>
    </source>
</evidence>
<dbReference type="EMBL" id="JTKH01000005">
    <property type="protein sequence ID" value="KII81259.1"/>
    <property type="molecule type" value="Genomic_DNA"/>
</dbReference>
<dbReference type="InterPro" id="IPR002197">
    <property type="entry name" value="HTH_Fis"/>
</dbReference>
<evidence type="ECO:0000256" key="12">
    <source>
        <dbReference type="ARBA" id="ARBA00023163"/>
    </source>
</evidence>
<dbReference type="CDD" id="cd19919">
    <property type="entry name" value="REC_NtrC"/>
    <property type="match status" value="1"/>
</dbReference>
<keyword evidence="13 15" id="KW-0535">Nitrogen fixation</keyword>
<dbReference type="PANTHER" id="PTHR32071:SF95">
    <property type="entry name" value="DNA-BINDING TRANSCRIPTIONAL REGULATOR NTRC"/>
    <property type="match status" value="1"/>
</dbReference>
<keyword evidence="11 15" id="KW-0010">Activator</keyword>
<dbReference type="CDD" id="cd00009">
    <property type="entry name" value="AAA"/>
    <property type="match status" value="1"/>
</dbReference>
<evidence type="ECO:0000313" key="19">
    <source>
        <dbReference type="Proteomes" id="UP000031672"/>
    </source>
</evidence>
<evidence type="ECO:0000256" key="14">
    <source>
        <dbReference type="PROSITE-ProRule" id="PRU00169"/>
    </source>
</evidence>
<keyword evidence="19" id="KW-1185">Reference proteome</keyword>
<evidence type="ECO:0000256" key="6">
    <source>
        <dbReference type="ARBA" id="ARBA00022741"/>
    </source>
</evidence>
<evidence type="ECO:0000259" key="16">
    <source>
        <dbReference type="PROSITE" id="PS50045"/>
    </source>
</evidence>
<evidence type="ECO:0000256" key="3">
    <source>
        <dbReference type="ARBA" id="ARBA00022490"/>
    </source>
</evidence>
<comment type="function">
    <text evidence="15">Member of the two-component regulatory system NtrB/NtrC, which controls expression of the nitrogen-regulated (ntr) genes in response to nitrogen limitation. Phosphorylated NtrC binds directly to DNA and stimulates the formation of open promoter-sigma54-RNA polymerase complexes.</text>
</comment>
<dbReference type="PANTHER" id="PTHR32071">
    <property type="entry name" value="TRANSCRIPTIONAL REGULATORY PROTEIN"/>
    <property type="match status" value="1"/>
</dbReference>
<dbReference type="NCBIfam" id="NF008176">
    <property type="entry name" value="PRK10923.1"/>
    <property type="match status" value="1"/>
</dbReference>
<dbReference type="FunFam" id="3.40.50.300:FF:000006">
    <property type="entry name" value="DNA-binding transcriptional regulator NtrC"/>
    <property type="match status" value="1"/>
</dbReference>
<evidence type="ECO:0000256" key="4">
    <source>
        <dbReference type="ARBA" id="ARBA00022491"/>
    </source>
</evidence>
<evidence type="ECO:0000256" key="8">
    <source>
        <dbReference type="ARBA" id="ARBA00023012"/>
    </source>
</evidence>
<dbReference type="Gene3D" id="3.40.50.300">
    <property type="entry name" value="P-loop containing nucleotide triphosphate hydrolases"/>
    <property type="match status" value="1"/>
</dbReference>
<dbReference type="SUPFAM" id="SSF52540">
    <property type="entry name" value="P-loop containing nucleoside triphosphate hydrolases"/>
    <property type="match status" value="1"/>
</dbReference>
<keyword evidence="4 15" id="KW-0678">Repressor</keyword>
<feature type="domain" description="Sigma-54 factor interaction" evidence="16">
    <location>
        <begin position="142"/>
        <end position="371"/>
    </location>
</feature>
<dbReference type="InterPro" id="IPR002078">
    <property type="entry name" value="Sigma_54_int"/>
</dbReference>
<evidence type="ECO:0000256" key="2">
    <source>
        <dbReference type="ARBA" id="ARBA00019059"/>
    </source>
</evidence>
<dbReference type="AlphaFoldDB" id="A0A0C2JT85"/>
<dbReference type="InterPro" id="IPR027417">
    <property type="entry name" value="P-loop_NTPase"/>
</dbReference>
<evidence type="ECO:0000256" key="9">
    <source>
        <dbReference type="ARBA" id="ARBA00023015"/>
    </source>
</evidence>
<dbReference type="FunFam" id="1.10.8.60:FF:000014">
    <property type="entry name" value="DNA-binding transcriptional regulator NtrC"/>
    <property type="match status" value="1"/>
</dbReference>
<dbReference type="InterPro" id="IPR025944">
    <property type="entry name" value="Sigma_54_int_dom_CS"/>
</dbReference>
<dbReference type="Gene3D" id="1.10.8.60">
    <property type="match status" value="1"/>
</dbReference>
<dbReference type="Pfam" id="PF00072">
    <property type="entry name" value="Response_reg"/>
    <property type="match status" value="1"/>
</dbReference>
<dbReference type="PROSITE" id="PS50110">
    <property type="entry name" value="RESPONSE_REGULATORY"/>
    <property type="match status" value="1"/>
</dbReference>
<sequence length="467" mass="52082">MSKGYVWVVDDDSSIRWVVEKTLSSANIKCETFADAESVLLALERETPDVLISDIRMPGISGMELLNQVQQRSPDLPVIIMTAHSDLDAAVNAYQQGAFEYLPKPFDVDETLTLVERAIAHNQEQRQQQAKVGNHIEPTPEIIGEAPAMQEVFRAIGRLSRSSISVLINGESGTGKELVAHALHRHSPRAKKPFIALNMAAIPKDLIESELFGHEKGAFTGANGVRQGRFEQANGGTLFLDEIGDMPLDIQTRLLRVLADGQFYRVGGISPIQVDVRIVAATHQNLEKRVADSDFREDLFHRLNVIRIQIPSLRERRQDIEKLALHFLQLASEELSVDAKTLHPATVETLAKLDWPGNVRQLENICRWLTVMASGSEVLPNDLPAELLEVKTMQTNSTGNNWQQQLSTWAKTALENGDAEILNVAQPEFERILLEAALDHTNGHKQEAAKVLGWGRNTLTRKLKELY</sequence>
<dbReference type="PROSITE" id="PS00675">
    <property type="entry name" value="SIGMA54_INTERACT_1"/>
    <property type="match status" value="1"/>
</dbReference>
<proteinExistence type="predicted"/>
<dbReference type="Proteomes" id="UP000031672">
    <property type="component" value="Unassembled WGS sequence"/>
</dbReference>